<reference evidence="9" key="1">
    <citation type="journal article" date="2023" name="Nat. Commun.">
        <title>Diploid and tetraploid genomes of Acorus and the evolution of monocots.</title>
        <authorList>
            <person name="Ma L."/>
            <person name="Liu K.W."/>
            <person name="Li Z."/>
            <person name="Hsiao Y.Y."/>
            <person name="Qi Y."/>
            <person name="Fu T."/>
            <person name="Tang G.D."/>
            <person name="Zhang D."/>
            <person name="Sun W.H."/>
            <person name="Liu D.K."/>
            <person name="Li Y."/>
            <person name="Chen G.Z."/>
            <person name="Liu X.D."/>
            <person name="Liao X.Y."/>
            <person name="Jiang Y.T."/>
            <person name="Yu X."/>
            <person name="Hao Y."/>
            <person name="Huang J."/>
            <person name="Zhao X.W."/>
            <person name="Ke S."/>
            <person name="Chen Y.Y."/>
            <person name="Wu W.L."/>
            <person name="Hsu J.L."/>
            <person name="Lin Y.F."/>
            <person name="Huang M.D."/>
            <person name="Li C.Y."/>
            <person name="Huang L."/>
            <person name="Wang Z.W."/>
            <person name="Zhao X."/>
            <person name="Zhong W.Y."/>
            <person name="Peng D.H."/>
            <person name="Ahmad S."/>
            <person name="Lan S."/>
            <person name="Zhang J.S."/>
            <person name="Tsai W.C."/>
            <person name="Van de Peer Y."/>
            <person name="Liu Z.J."/>
        </authorList>
    </citation>
    <scope>NUCLEOTIDE SEQUENCE</scope>
    <source>
        <strain evidence="9">CP</strain>
    </source>
</reference>
<dbReference type="Gene3D" id="1.20.1250.20">
    <property type="entry name" value="MFS general substrate transporter like domains"/>
    <property type="match status" value="1"/>
</dbReference>
<evidence type="ECO:0000256" key="7">
    <source>
        <dbReference type="SAM" id="MobiDB-lite"/>
    </source>
</evidence>
<organism evidence="9 10">
    <name type="scientific">Acorus calamus</name>
    <name type="common">Sweet flag</name>
    <dbReference type="NCBI Taxonomy" id="4465"/>
    <lineage>
        <taxon>Eukaryota</taxon>
        <taxon>Viridiplantae</taxon>
        <taxon>Streptophyta</taxon>
        <taxon>Embryophyta</taxon>
        <taxon>Tracheophyta</taxon>
        <taxon>Spermatophyta</taxon>
        <taxon>Magnoliopsida</taxon>
        <taxon>Liliopsida</taxon>
        <taxon>Acoraceae</taxon>
        <taxon>Acorus</taxon>
    </lineage>
</organism>
<keyword evidence="4 8" id="KW-0812">Transmembrane</keyword>
<dbReference type="NCBIfam" id="TIGR00788">
    <property type="entry name" value="fbt"/>
    <property type="match status" value="1"/>
</dbReference>
<feature type="transmembrane region" description="Helical" evidence="8">
    <location>
        <begin position="251"/>
        <end position="270"/>
    </location>
</feature>
<dbReference type="InterPro" id="IPR039309">
    <property type="entry name" value="BT1"/>
</dbReference>
<feature type="transmembrane region" description="Helical" evidence="8">
    <location>
        <begin position="378"/>
        <end position="398"/>
    </location>
</feature>
<feature type="region of interest" description="Disordered" evidence="7">
    <location>
        <begin position="57"/>
        <end position="78"/>
    </location>
</feature>
<dbReference type="Pfam" id="PF03092">
    <property type="entry name" value="BT1"/>
    <property type="match status" value="1"/>
</dbReference>
<dbReference type="InterPro" id="IPR036259">
    <property type="entry name" value="MFS_trans_sf"/>
</dbReference>
<feature type="transmembrane region" description="Helical" evidence="8">
    <location>
        <begin position="224"/>
        <end position="245"/>
    </location>
</feature>
<dbReference type="SUPFAM" id="SSF103473">
    <property type="entry name" value="MFS general substrate transporter"/>
    <property type="match status" value="1"/>
</dbReference>
<comment type="caution">
    <text evidence="9">The sequence shown here is derived from an EMBL/GenBank/DDBJ whole genome shotgun (WGS) entry which is preliminary data.</text>
</comment>
<name>A0AAV9C7K6_ACOCL</name>
<evidence type="ECO:0000313" key="9">
    <source>
        <dbReference type="EMBL" id="KAK1284624.1"/>
    </source>
</evidence>
<feature type="transmembrane region" description="Helical" evidence="8">
    <location>
        <begin position="346"/>
        <end position="366"/>
    </location>
</feature>
<dbReference type="Proteomes" id="UP001180020">
    <property type="component" value="Unassembled WGS sequence"/>
</dbReference>
<evidence type="ECO:0000256" key="3">
    <source>
        <dbReference type="ARBA" id="ARBA00022448"/>
    </source>
</evidence>
<keyword evidence="3" id="KW-0813">Transport</keyword>
<evidence type="ECO:0000256" key="1">
    <source>
        <dbReference type="ARBA" id="ARBA00004141"/>
    </source>
</evidence>
<reference evidence="9" key="2">
    <citation type="submission" date="2023-06" db="EMBL/GenBank/DDBJ databases">
        <authorList>
            <person name="Ma L."/>
            <person name="Liu K.-W."/>
            <person name="Li Z."/>
            <person name="Hsiao Y.-Y."/>
            <person name="Qi Y."/>
            <person name="Fu T."/>
            <person name="Tang G."/>
            <person name="Zhang D."/>
            <person name="Sun W.-H."/>
            <person name="Liu D.-K."/>
            <person name="Li Y."/>
            <person name="Chen G.-Z."/>
            <person name="Liu X.-D."/>
            <person name="Liao X.-Y."/>
            <person name="Jiang Y.-T."/>
            <person name="Yu X."/>
            <person name="Hao Y."/>
            <person name="Huang J."/>
            <person name="Zhao X.-W."/>
            <person name="Ke S."/>
            <person name="Chen Y.-Y."/>
            <person name="Wu W.-L."/>
            <person name="Hsu J.-L."/>
            <person name="Lin Y.-F."/>
            <person name="Huang M.-D."/>
            <person name="Li C.-Y."/>
            <person name="Huang L."/>
            <person name="Wang Z.-W."/>
            <person name="Zhao X."/>
            <person name="Zhong W.-Y."/>
            <person name="Peng D.-H."/>
            <person name="Ahmad S."/>
            <person name="Lan S."/>
            <person name="Zhang J.-S."/>
            <person name="Tsai W.-C."/>
            <person name="Van De Peer Y."/>
            <person name="Liu Z.-J."/>
        </authorList>
    </citation>
    <scope>NUCLEOTIDE SEQUENCE</scope>
    <source>
        <strain evidence="9">CP</strain>
        <tissue evidence="9">Leaves</tissue>
    </source>
</reference>
<dbReference type="GO" id="GO:0016020">
    <property type="term" value="C:membrane"/>
    <property type="evidence" value="ECO:0007669"/>
    <property type="project" value="UniProtKB-SubCell"/>
</dbReference>
<protein>
    <submittedName>
        <fullName evidence="9">Uncharacterized protein</fullName>
    </submittedName>
</protein>
<dbReference type="InterPro" id="IPR004324">
    <property type="entry name" value="FBT"/>
</dbReference>
<feature type="compositionally biased region" description="Polar residues" evidence="7">
    <location>
        <begin position="30"/>
        <end position="44"/>
    </location>
</feature>
<feature type="transmembrane region" description="Helical" evidence="8">
    <location>
        <begin position="159"/>
        <end position="178"/>
    </location>
</feature>
<evidence type="ECO:0000256" key="4">
    <source>
        <dbReference type="ARBA" id="ARBA00022692"/>
    </source>
</evidence>
<evidence type="ECO:0000256" key="2">
    <source>
        <dbReference type="ARBA" id="ARBA00007015"/>
    </source>
</evidence>
<evidence type="ECO:0000256" key="8">
    <source>
        <dbReference type="SAM" id="Phobius"/>
    </source>
</evidence>
<evidence type="ECO:0000313" key="10">
    <source>
        <dbReference type="Proteomes" id="UP001180020"/>
    </source>
</evidence>
<feature type="region of interest" description="Disordered" evidence="7">
    <location>
        <begin position="20"/>
        <end position="44"/>
    </location>
</feature>
<keyword evidence="6 8" id="KW-0472">Membrane</keyword>
<accession>A0AAV9C7K6</accession>
<keyword evidence="10" id="KW-1185">Reference proteome</keyword>
<evidence type="ECO:0000256" key="6">
    <source>
        <dbReference type="ARBA" id="ARBA00023136"/>
    </source>
</evidence>
<dbReference type="PANTHER" id="PTHR31585:SF12">
    <property type="entry name" value="FOLATE-BIOPTERIN TRANSPORTER 9, CHLOROPLASTIC-RELATED"/>
    <property type="match status" value="1"/>
</dbReference>
<feature type="transmembrane region" description="Helical" evidence="8">
    <location>
        <begin position="446"/>
        <end position="472"/>
    </location>
</feature>
<comment type="similarity">
    <text evidence="2">Belongs to the major facilitator superfamily. Folate-biopterin transporter (TC 2.A.71) family.</text>
</comment>
<dbReference type="EMBL" id="JAUJYO010000021">
    <property type="protein sequence ID" value="KAK1284624.1"/>
    <property type="molecule type" value="Genomic_DNA"/>
</dbReference>
<keyword evidence="5 8" id="KW-1133">Transmembrane helix</keyword>
<evidence type="ECO:0000256" key="5">
    <source>
        <dbReference type="ARBA" id="ARBA00022989"/>
    </source>
</evidence>
<sequence>MLSLLKGNTRYTPITTIIIPPHRRNPSLHIHSSSTSNPNQKNPQKQKLVLTHIVNPIQNPKKRPPLPPRRTGSTKKIGNHGISVGNMKVLGLCGFGYWVQGFRCFPWLALNFYMAHGLRLDPSSLQLVQHSANLPMVAKPLYGVLSDALYFGGAHRIPYISFGVFIQIMSWGTLALLPVSGGTIPIQMACILLSNLGTSFTEVASDALIAELSKNQKAGLLQSYSLMALAAGGILGNFSGGFFLLKTQQPRLMFSLFCILLSFQLLLSLTTKEDTLYKSRQGVGRRVVKTSVSESLKKQFSELVSTISKESISHPLSWAVASVAFVPLLSGAMFCYQTQCLKLDPLIIGLSKVIGQLMVLSATVLYNKFLNRIPLRKLICGIQITYALSLLLDFILVKQLNLAFGISNEVYVLCLSSLAEAVAQFKILPFFVLLSKLCLPGCEGSLLAFFSSALCLSSIISGVLGIGLSYVIGVSSGDYSSLPAGILFQVVTALMPLGWISHVPSSQASEEKKKVW</sequence>
<proteinExistence type="inferred from homology"/>
<comment type="subcellular location">
    <subcellularLocation>
        <location evidence="1">Membrane</location>
        <topology evidence="1">Multi-pass membrane protein</topology>
    </subcellularLocation>
</comment>
<feature type="transmembrane region" description="Helical" evidence="8">
    <location>
        <begin position="410"/>
        <end position="434"/>
    </location>
</feature>
<feature type="transmembrane region" description="Helical" evidence="8">
    <location>
        <begin position="484"/>
        <end position="504"/>
    </location>
</feature>
<dbReference type="PANTHER" id="PTHR31585">
    <property type="entry name" value="FOLATE-BIOPTERIN TRANSPORTER 1, CHLOROPLASTIC"/>
    <property type="match status" value="1"/>
</dbReference>
<gene>
    <name evidence="9" type="ORF">QJS10_CPB21g00185</name>
</gene>
<dbReference type="AlphaFoldDB" id="A0AAV9C7K6"/>